<evidence type="ECO:0000256" key="4">
    <source>
        <dbReference type="SAM" id="MobiDB-lite"/>
    </source>
</evidence>
<keyword evidence="7" id="KW-1185">Reference proteome</keyword>
<evidence type="ECO:0000256" key="2">
    <source>
        <dbReference type="ARBA" id="ARBA00023125"/>
    </source>
</evidence>
<dbReference type="InterPro" id="IPR000835">
    <property type="entry name" value="HTH_MarR-typ"/>
</dbReference>
<dbReference type="InterPro" id="IPR011991">
    <property type="entry name" value="ArsR-like_HTH"/>
</dbReference>
<organism evidence="6 7">
    <name type="scientific">Streptomyces carpinensis</name>
    <dbReference type="NCBI Taxonomy" id="66369"/>
    <lineage>
        <taxon>Bacteria</taxon>
        <taxon>Bacillati</taxon>
        <taxon>Actinomycetota</taxon>
        <taxon>Actinomycetes</taxon>
        <taxon>Kitasatosporales</taxon>
        <taxon>Streptomycetaceae</taxon>
        <taxon>Streptomyces</taxon>
    </lineage>
</organism>
<comment type="caution">
    <text evidence="6">The sequence shown here is derived from an EMBL/GenBank/DDBJ whole genome shotgun (WGS) entry which is preliminary data.</text>
</comment>
<name>A0ABV1VZD6_9ACTN</name>
<dbReference type="PROSITE" id="PS01117">
    <property type="entry name" value="HTH_MARR_1"/>
    <property type="match status" value="1"/>
</dbReference>
<feature type="region of interest" description="Disordered" evidence="4">
    <location>
        <begin position="1"/>
        <end position="22"/>
    </location>
</feature>
<gene>
    <name evidence="6" type="ORF">ABT317_09850</name>
</gene>
<accession>A0ABV1VZD6</accession>
<feature type="domain" description="HTH marR-type" evidence="5">
    <location>
        <begin position="30"/>
        <end position="164"/>
    </location>
</feature>
<dbReference type="Gene3D" id="1.10.10.10">
    <property type="entry name" value="Winged helix-like DNA-binding domain superfamily/Winged helix DNA-binding domain"/>
    <property type="match status" value="1"/>
</dbReference>
<dbReference type="SUPFAM" id="SSF46785">
    <property type="entry name" value="Winged helix' DNA-binding domain"/>
    <property type="match status" value="1"/>
</dbReference>
<dbReference type="RefSeq" id="WP_208640611.1">
    <property type="nucleotide sequence ID" value="NZ_MUBM01000072.1"/>
</dbReference>
<dbReference type="EMBL" id="JBEPCU010000111">
    <property type="protein sequence ID" value="MER6977305.1"/>
    <property type="molecule type" value="Genomic_DNA"/>
</dbReference>
<dbReference type="Proteomes" id="UP001458415">
    <property type="component" value="Unassembled WGS sequence"/>
</dbReference>
<dbReference type="Pfam" id="PF01047">
    <property type="entry name" value="MarR"/>
    <property type="match status" value="1"/>
</dbReference>
<dbReference type="InterPro" id="IPR036388">
    <property type="entry name" value="WH-like_DNA-bd_sf"/>
</dbReference>
<dbReference type="PANTHER" id="PTHR33164:SF57">
    <property type="entry name" value="MARR-FAMILY TRANSCRIPTIONAL REGULATOR"/>
    <property type="match status" value="1"/>
</dbReference>
<evidence type="ECO:0000259" key="5">
    <source>
        <dbReference type="PROSITE" id="PS50995"/>
    </source>
</evidence>
<keyword evidence="2" id="KW-0238">DNA-binding</keyword>
<evidence type="ECO:0000256" key="1">
    <source>
        <dbReference type="ARBA" id="ARBA00023015"/>
    </source>
</evidence>
<dbReference type="PROSITE" id="PS50995">
    <property type="entry name" value="HTH_MARR_2"/>
    <property type="match status" value="1"/>
</dbReference>
<evidence type="ECO:0000313" key="6">
    <source>
        <dbReference type="EMBL" id="MER6977305.1"/>
    </source>
</evidence>
<dbReference type="CDD" id="cd00090">
    <property type="entry name" value="HTH_ARSR"/>
    <property type="match status" value="1"/>
</dbReference>
<reference evidence="6 7" key="1">
    <citation type="submission" date="2024-06" db="EMBL/GenBank/DDBJ databases">
        <title>The Natural Products Discovery Center: Release of the First 8490 Sequenced Strains for Exploring Actinobacteria Biosynthetic Diversity.</title>
        <authorList>
            <person name="Kalkreuter E."/>
            <person name="Kautsar S.A."/>
            <person name="Yang D."/>
            <person name="Bader C.D."/>
            <person name="Teijaro C.N."/>
            <person name="Fluegel L."/>
            <person name="Davis C.M."/>
            <person name="Simpson J.R."/>
            <person name="Lauterbach L."/>
            <person name="Steele A.D."/>
            <person name="Gui C."/>
            <person name="Meng S."/>
            <person name="Li G."/>
            <person name="Viehrig K."/>
            <person name="Ye F."/>
            <person name="Su P."/>
            <person name="Kiefer A.F."/>
            <person name="Nichols A."/>
            <person name="Cepeda A.J."/>
            <person name="Yan W."/>
            <person name="Fan B."/>
            <person name="Jiang Y."/>
            <person name="Adhikari A."/>
            <person name="Zheng C.-J."/>
            <person name="Schuster L."/>
            <person name="Cowan T.M."/>
            <person name="Smanski M.J."/>
            <person name="Chevrette M.G."/>
            <person name="De Carvalho L.P.S."/>
            <person name="Shen B."/>
        </authorList>
    </citation>
    <scope>NUCLEOTIDE SEQUENCE [LARGE SCALE GENOMIC DNA]</scope>
    <source>
        <strain evidence="6 7">NPDC000634</strain>
    </source>
</reference>
<dbReference type="InterPro" id="IPR036390">
    <property type="entry name" value="WH_DNA-bd_sf"/>
</dbReference>
<dbReference type="InterPro" id="IPR023187">
    <property type="entry name" value="Tscrpt_reg_MarR-type_CS"/>
</dbReference>
<evidence type="ECO:0000313" key="7">
    <source>
        <dbReference type="Proteomes" id="UP001458415"/>
    </source>
</evidence>
<dbReference type="PANTHER" id="PTHR33164">
    <property type="entry name" value="TRANSCRIPTIONAL REGULATOR, MARR FAMILY"/>
    <property type="match status" value="1"/>
</dbReference>
<dbReference type="PRINTS" id="PR00598">
    <property type="entry name" value="HTHMARR"/>
</dbReference>
<proteinExistence type="predicted"/>
<dbReference type="SMART" id="SM00347">
    <property type="entry name" value="HTH_MARR"/>
    <property type="match status" value="1"/>
</dbReference>
<sequence length="192" mass="21215">MTEMSAISAGSGSPRGAADTPGVFERRSGAAHLAEAVERLTHTFLKTRQYMIDRARHDVDWAALLLLAEVVARGPVRVTELAKAVQSDPSTASRHVSQLVRGGFLERRADAIDGRASVLTATDRGRAVVDARKEERGRHYEQMLSDWDDGDMEQLAALLERLLDDAFIYKKNVLAGQDRNRTHPATRKESHA</sequence>
<protein>
    <submittedName>
        <fullName evidence="6">MarR family transcriptional regulator</fullName>
    </submittedName>
</protein>
<keyword evidence="1" id="KW-0805">Transcription regulation</keyword>
<evidence type="ECO:0000256" key="3">
    <source>
        <dbReference type="ARBA" id="ARBA00023163"/>
    </source>
</evidence>
<keyword evidence="3" id="KW-0804">Transcription</keyword>
<dbReference type="InterPro" id="IPR039422">
    <property type="entry name" value="MarR/SlyA-like"/>
</dbReference>